<name>A0ABV7MJ53_9HYPH</name>
<proteinExistence type="predicted"/>
<protein>
    <submittedName>
        <fullName evidence="1">Uncharacterized protein</fullName>
    </submittedName>
</protein>
<reference evidence="2" key="1">
    <citation type="journal article" date="2019" name="Int. J. Syst. Evol. Microbiol.">
        <title>The Global Catalogue of Microorganisms (GCM) 10K type strain sequencing project: providing services to taxonomists for standard genome sequencing and annotation.</title>
        <authorList>
            <consortium name="The Broad Institute Genomics Platform"/>
            <consortium name="The Broad Institute Genome Sequencing Center for Infectious Disease"/>
            <person name="Wu L."/>
            <person name="Ma J."/>
        </authorList>
    </citation>
    <scope>NUCLEOTIDE SEQUENCE [LARGE SCALE GENOMIC DNA]</scope>
    <source>
        <strain evidence="2">ICMP 19515</strain>
    </source>
</reference>
<gene>
    <name evidence="1" type="ORF">ACFOJ9_06370</name>
</gene>
<keyword evidence="2" id="KW-1185">Reference proteome</keyword>
<evidence type="ECO:0000313" key="1">
    <source>
        <dbReference type="EMBL" id="MFC3321400.1"/>
    </source>
</evidence>
<evidence type="ECO:0000313" key="2">
    <source>
        <dbReference type="Proteomes" id="UP001595648"/>
    </source>
</evidence>
<organism evidence="1 2">
    <name type="scientific">Mesorhizobium cantuariense</name>
    <dbReference type="NCBI Taxonomy" id="1300275"/>
    <lineage>
        <taxon>Bacteria</taxon>
        <taxon>Pseudomonadati</taxon>
        <taxon>Pseudomonadota</taxon>
        <taxon>Alphaproteobacteria</taxon>
        <taxon>Hyphomicrobiales</taxon>
        <taxon>Phyllobacteriaceae</taxon>
        <taxon>Mesorhizobium</taxon>
    </lineage>
</organism>
<comment type="caution">
    <text evidence="1">The sequence shown here is derived from an EMBL/GenBank/DDBJ whole genome shotgun (WGS) entry which is preliminary data.</text>
</comment>
<dbReference type="Proteomes" id="UP001595648">
    <property type="component" value="Unassembled WGS sequence"/>
</dbReference>
<dbReference type="RefSeq" id="WP_378977734.1">
    <property type="nucleotide sequence ID" value="NZ_JBHRVD010000001.1"/>
</dbReference>
<accession>A0ABV7MJ53</accession>
<sequence length="132" mass="14618">MVAGTAWIMVSRVSALDAMGAALEERIERSGFGKRPRALQSGWLLANELARFDRWDRAARVVAGSRYSKVWNRQFATRIRTAAVLARIAALPQSTAVMKAFDLSRYGAPPDQLTDEIDSNLYEVARMADSGQ</sequence>
<dbReference type="EMBL" id="JBHRVD010000001">
    <property type="protein sequence ID" value="MFC3321400.1"/>
    <property type="molecule type" value="Genomic_DNA"/>
</dbReference>